<dbReference type="InterPro" id="IPR008909">
    <property type="entry name" value="DALR_anticod-bd"/>
</dbReference>
<dbReference type="Gene3D" id="1.10.730.10">
    <property type="entry name" value="Isoleucyl-tRNA Synthetase, Domain 1"/>
    <property type="match status" value="1"/>
</dbReference>
<dbReference type="GO" id="GO:0006420">
    <property type="term" value="P:arginyl-tRNA aminoacylation"/>
    <property type="evidence" value="ECO:0007669"/>
    <property type="project" value="InterPro"/>
</dbReference>
<dbReference type="InterPro" id="IPR036695">
    <property type="entry name" value="Arg-tRNA-synth_N_sf"/>
</dbReference>
<dbReference type="GO" id="GO:0005737">
    <property type="term" value="C:cytoplasm"/>
    <property type="evidence" value="ECO:0007669"/>
    <property type="project" value="InterPro"/>
</dbReference>
<evidence type="ECO:0000256" key="4">
    <source>
        <dbReference type="ARBA" id="ARBA00022840"/>
    </source>
</evidence>
<keyword evidence="3" id="KW-0547">Nucleotide-binding</keyword>
<dbReference type="InterPro" id="IPR001278">
    <property type="entry name" value="Arg-tRNA-ligase"/>
</dbReference>
<evidence type="ECO:0000256" key="5">
    <source>
        <dbReference type="ARBA" id="ARBA00049339"/>
    </source>
</evidence>
<comment type="catalytic activity">
    <reaction evidence="5">
        <text>tRNA(Arg) + L-arginine + ATP = L-arginyl-tRNA(Arg) + AMP + diphosphate</text>
        <dbReference type="Rhea" id="RHEA:20301"/>
        <dbReference type="Rhea" id="RHEA-COMP:9658"/>
        <dbReference type="Rhea" id="RHEA-COMP:9673"/>
        <dbReference type="ChEBI" id="CHEBI:30616"/>
        <dbReference type="ChEBI" id="CHEBI:32682"/>
        <dbReference type="ChEBI" id="CHEBI:33019"/>
        <dbReference type="ChEBI" id="CHEBI:78442"/>
        <dbReference type="ChEBI" id="CHEBI:78513"/>
        <dbReference type="ChEBI" id="CHEBI:456215"/>
        <dbReference type="EC" id="6.1.1.19"/>
    </reaction>
</comment>
<dbReference type="SMART" id="SM01016">
    <property type="entry name" value="Arg_tRNA_synt_N"/>
    <property type="match status" value="1"/>
</dbReference>
<keyword evidence="2" id="KW-0436">Ligase</keyword>
<dbReference type="Proteomes" id="UP000054804">
    <property type="component" value="Unassembled WGS sequence"/>
</dbReference>
<evidence type="ECO:0000259" key="6">
    <source>
        <dbReference type="SMART" id="SM00836"/>
    </source>
</evidence>
<gene>
    <name evidence="8" type="ORF">AT728_17185</name>
</gene>
<dbReference type="PANTHER" id="PTHR11956">
    <property type="entry name" value="ARGINYL-TRNA SYNTHETASE"/>
    <property type="match status" value="1"/>
</dbReference>
<evidence type="ECO:0000256" key="3">
    <source>
        <dbReference type="ARBA" id="ARBA00022741"/>
    </source>
</evidence>
<feature type="domain" description="Arginyl tRNA synthetase N-terminal" evidence="7">
    <location>
        <begin position="4"/>
        <end position="92"/>
    </location>
</feature>
<sequence>MTPEELSRTALRALRRAVDAGELTARVPERAHIERPRPGGTGDYATNLALRIAREAGAPPLGIAEILSARLAAEPGIARTDVTGPGFLSITLDDDGGVGLVRRIRDDGERYGHAAADTGALAQLHTPYDLRALVVADATRRLLRSQGVRVRVTCAAAPAKAWQDILGIRVDGHGEPPAPLTTLRPVPAPGSPDPLALGRDAARWALLHPAPHDRPRTGDEHLAQRESNPLFRVRYAHARARALTRNAADLGFTATPGPLGPDTAAHAAADAPAHPVHPLLSALGDHPTVLATAAHRHAPDRLTRHLVRIADAFLAQAHTVLPLGDEKPSAAHRARLALAEAAGTVLAGGLSLLGISAPAHL</sequence>
<dbReference type="SMART" id="SM00836">
    <property type="entry name" value="DALR_1"/>
    <property type="match status" value="1"/>
</dbReference>
<name>A0A0W7WZU4_9ACTN</name>
<dbReference type="RefSeq" id="WP_058849586.1">
    <property type="nucleotide sequence ID" value="NZ_LOCL01000039.1"/>
</dbReference>
<dbReference type="EC" id="6.1.1.19" evidence="1"/>
<evidence type="ECO:0000259" key="7">
    <source>
        <dbReference type="SMART" id="SM01016"/>
    </source>
</evidence>
<dbReference type="Pfam" id="PF03485">
    <property type="entry name" value="Arg_tRNA_synt_N"/>
    <property type="match status" value="1"/>
</dbReference>
<proteinExistence type="predicted"/>
<comment type="caution">
    <text evidence="8">The sequence shown here is derived from an EMBL/GenBank/DDBJ whole genome shotgun (WGS) entry which is preliminary data.</text>
</comment>
<dbReference type="PANTHER" id="PTHR11956:SF5">
    <property type="entry name" value="ARGININE--TRNA LIGASE, CYTOPLASMIC"/>
    <property type="match status" value="1"/>
</dbReference>
<accession>A0A0W7WZU4</accession>
<feature type="domain" description="DALR anticodon binding" evidence="6">
    <location>
        <begin position="233"/>
        <end position="361"/>
    </location>
</feature>
<keyword evidence="4" id="KW-0067">ATP-binding</keyword>
<dbReference type="InterPro" id="IPR009080">
    <property type="entry name" value="tRNAsynth_Ia_anticodon-bd"/>
</dbReference>
<dbReference type="NCBIfam" id="NF045898">
    <property type="entry name" value="ArgS_rel_codon"/>
    <property type="match status" value="1"/>
</dbReference>
<dbReference type="Gene3D" id="3.30.1360.70">
    <property type="entry name" value="Arginyl tRNA synthetase N-terminal domain"/>
    <property type="match status" value="1"/>
</dbReference>
<dbReference type="EMBL" id="LOCL01000039">
    <property type="protein sequence ID" value="KUF16102.1"/>
    <property type="molecule type" value="Genomic_DNA"/>
</dbReference>
<dbReference type="InterPro" id="IPR005148">
    <property type="entry name" value="Arg-tRNA-synth_N"/>
</dbReference>
<evidence type="ECO:0000313" key="9">
    <source>
        <dbReference type="Proteomes" id="UP000054804"/>
    </source>
</evidence>
<organism evidence="8 9">
    <name type="scientific">Streptomyces silvensis</name>
    <dbReference type="NCBI Taxonomy" id="1765722"/>
    <lineage>
        <taxon>Bacteria</taxon>
        <taxon>Bacillati</taxon>
        <taxon>Actinomycetota</taxon>
        <taxon>Actinomycetes</taxon>
        <taxon>Kitasatosporales</taxon>
        <taxon>Streptomycetaceae</taxon>
        <taxon>Streptomyces</taxon>
    </lineage>
</organism>
<keyword evidence="9" id="KW-1185">Reference proteome</keyword>
<dbReference type="GO" id="GO:0005524">
    <property type="term" value="F:ATP binding"/>
    <property type="evidence" value="ECO:0007669"/>
    <property type="project" value="UniProtKB-KW"/>
</dbReference>
<protein>
    <recommendedName>
        <fullName evidence="1">arginine--tRNA ligase</fullName>
        <ecNumber evidence="1">6.1.1.19</ecNumber>
    </recommendedName>
</protein>
<dbReference type="GO" id="GO:0004814">
    <property type="term" value="F:arginine-tRNA ligase activity"/>
    <property type="evidence" value="ECO:0007669"/>
    <property type="project" value="UniProtKB-EC"/>
</dbReference>
<dbReference type="AlphaFoldDB" id="A0A0W7WZU4"/>
<evidence type="ECO:0000256" key="2">
    <source>
        <dbReference type="ARBA" id="ARBA00022598"/>
    </source>
</evidence>
<dbReference type="STRING" id="1765722.AT728_17185"/>
<evidence type="ECO:0000313" key="8">
    <source>
        <dbReference type="EMBL" id="KUF16102.1"/>
    </source>
</evidence>
<dbReference type="SUPFAM" id="SSF47323">
    <property type="entry name" value="Anticodon-binding domain of a subclass of class I aminoacyl-tRNA synthetases"/>
    <property type="match status" value="1"/>
</dbReference>
<dbReference type="Pfam" id="PF05746">
    <property type="entry name" value="DALR_1"/>
    <property type="match status" value="1"/>
</dbReference>
<dbReference type="OrthoDB" id="9803211at2"/>
<reference evidence="8 9" key="1">
    <citation type="submission" date="2015-12" db="EMBL/GenBank/DDBJ databases">
        <title>Draft genome sequence of Streptomyces silvensis ATCC 53525, a producer of novel hormone antagonists.</title>
        <authorList>
            <person name="Johnston C.W."/>
            <person name="Li Y."/>
            <person name="Magarvey N.A."/>
        </authorList>
    </citation>
    <scope>NUCLEOTIDE SEQUENCE [LARGE SCALE GENOMIC DNA]</scope>
    <source>
        <strain evidence="8 9">ATCC 53525</strain>
    </source>
</reference>
<dbReference type="SUPFAM" id="SSF55190">
    <property type="entry name" value="Arginyl-tRNA synthetase (ArgRS), N-terminal 'additional' domain"/>
    <property type="match status" value="1"/>
</dbReference>
<evidence type="ECO:0000256" key="1">
    <source>
        <dbReference type="ARBA" id="ARBA00012837"/>
    </source>
</evidence>